<dbReference type="AlphaFoldDB" id="A0ABD3HAS9"/>
<accession>A0ABD3HAS9</accession>
<gene>
    <name evidence="2" type="ORF">R1sor_009083</name>
</gene>
<sequence length="215" mass="24533">MRSLLAHPVAGRSSPARNQKDRKARWTLTEAGLVKHQQKHKQRRHQNQQFYLLKIRQVQPPAEGRLARRLEAYEPTLGFNGCIFARTSNRRSKIHPTGVEGRSNRRPKIHPTAAGTSKAAGVKQLEDEHEQLQHEYEKIVAITINFDKTLYAQLAITQEMRDERKEVLELIDKKVSQEDNARMINLPEEGEIGGIIRHMASEKAPGEDGLTIKIL</sequence>
<evidence type="ECO:0000256" key="1">
    <source>
        <dbReference type="SAM" id="MobiDB-lite"/>
    </source>
</evidence>
<feature type="region of interest" description="Disordered" evidence="1">
    <location>
        <begin position="1"/>
        <end position="24"/>
    </location>
</feature>
<comment type="caution">
    <text evidence="2">The sequence shown here is derived from an EMBL/GenBank/DDBJ whole genome shotgun (WGS) entry which is preliminary data.</text>
</comment>
<organism evidence="2 3">
    <name type="scientific">Riccia sorocarpa</name>
    <dbReference type="NCBI Taxonomy" id="122646"/>
    <lineage>
        <taxon>Eukaryota</taxon>
        <taxon>Viridiplantae</taxon>
        <taxon>Streptophyta</taxon>
        <taxon>Embryophyta</taxon>
        <taxon>Marchantiophyta</taxon>
        <taxon>Marchantiopsida</taxon>
        <taxon>Marchantiidae</taxon>
        <taxon>Marchantiales</taxon>
        <taxon>Ricciaceae</taxon>
        <taxon>Riccia</taxon>
    </lineage>
</organism>
<dbReference type="Proteomes" id="UP001633002">
    <property type="component" value="Unassembled WGS sequence"/>
</dbReference>
<dbReference type="EMBL" id="JBJQOH010000005">
    <property type="protein sequence ID" value="KAL3686509.1"/>
    <property type="molecule type" value="Genomic_DNA"/>
</dbReference>
<protein>
    <submittedName>
        <fullName evidence="2">Uncharacterized protein</fullName>
    </submittedName>
</protein>
<keyword evidence="3" id="KW-1185">Reference proteome</keyword>
<evidence type="ECO:0000313" key="3">
    <source>
        <dbReference type="Proteomes" id="UP001633002"/>
    </source>
</evidence>
<name>A0ABD3HAS9_9MARC</name>
<evidence type="ECO:0000313" key="2">
    <source>
        <dbReference type="EMBL" id="KAL3686509.1"/>
    </source>
</evidence>
<feature type="region of interest" description="Disordered" evidence="1">
    <location>
        <begin position="93"/>
        <end position="117"/>
    </location>
</feature>
<proteinExistence type="predicted"/>
<reference evidence="2 3" key="1">
    <citation type="submission" date="2024-09" db="EMBL/GenBank/DDBJ databases">
        <title>Chromosome-scale assembly of Riccia sorocarpa.</title>
        <authorList>
            <person name="Paukszto L."/>
        </authorList>
    </citation>
    <scope>NUCLEOTIDE SEQUENCE [LARGE SCALE GENOMIC DNA]</scope>
    <source>
        <strain evidence="2">LP-2024</strain>
        <tissue evidence="2">Aerial parts of the thallus</tissue>
    </source>
</reference>